<keyword evidence="4 8" id="KW-0812">Transmembrane</keyword>
<name>A0A6U1TGX2_9EUKA</name>
<evidence type="ECO:0000256" key="4">
    <source>
        <dbReference type="ARBA" id="ARBA00022692"/>
    </source>
</evidence>
<comment type="catalytic activity">
    <reaction evidence="7">
        <text>urea(in) = urea(out)</text>
        <dbReference type="Rhea" id="RHEA:32799"/>
        <dbReference type="ChEBI" id="CHEBI:16199"/>
    </reaction>
</comment>
<dbReference type="AlphaFoldDB" id="A0A6U1TGX2"/>
<evidence type="ECO:0000256" key="3">
    <source>
        <dbReference type="ARBA" id="ARBA00022475"/>
    </source>
</evidence>
<gene>
    <name evidence="9" type="ORF">VSP0166_LOCUS3494</name>
    <name evidence="10" type="ORF">VSP0166_LOCUS3520</name>
</gene>
<evidence type="ECO:0000256" key="2">
    <source>
        <dbReference type="ARBA" id="ARBA00005914"/>
    </source>
</evidence>
<sequence>MKQWRAFYKRQAHFLRYPIEFVDIMLRGVGQVVLMNNPITGLFILAGLFYAGWWVTLCGVLGLIVSTSTAFLCAINPAAIRDGLHGYNGFLVGLALGTFAEPENWLVFFPIIIMSPMTTVRICFLFLHYNILTL</sequence>
<dbReference type="EMBL" id="HBKP01004870">
    <property type="protein sequence ID" value="CAE2206547.1"/>
    <property type="molecule type" value="Transcribed_RNA"/>
</dbReference>
<evidence type="ECO:0000313" key="9">
    <source>
        <dbReference type="EMBL" id="CAE2206492.1"/>
    </source>
</evidence>
<evidence type="ECO:0000256" key="1">
    <source>
        <dbReference type="ARBA" id="ARBA00004651"/>
    </source>
</evidence>
<feature type="transmembrane region" description="Helical" evidence="8">
    <location>
        <begin position="51"/>
        <end position="72"/>
    </location>
</feature>
<evidence type="ECO:0000313" key="10">
    <source>
        <dbReference type="EMBL" id="CAE2206547.1"/>
    </source>
</evidence>
<organism evidence="10">
    <name type="scientific">Vannella robusta</name>
    <dbReference type="NCBI Taxonomy" id="1487602"/>
    <lineage>
        <taxon>Eukaryota</taxon>
        <taxon>Amoebozoa</taxon>
        <taxon>Discosea</taxon>
        <taxon>Flabellinia</taxon>
        <taxon>Vannellidae</taxon>
        <taxon>Vannella</taxon>
    </lineage>
</organism>
<dbReference type="InterPro" id="IPR004937">
    <property type="entry name" value="Urea_transporter"/>
</dbReference>
<comment type="similarity">
    <text evidence="2">Belongs to the urea transporter family.</text>
</comment>
<keyword evidence="5 8" id="KW-1133">Transmembrane helix</keyword>
<evidence type="ECO:0000256" key="5">
    <source>
        <dbReference type="ARBA" id="ARBA00022989"/>
    </source>
</evidence>
<dbReference type="PANTHER" id="PTHR10464">
    <property type="entry name" value="UREA TRANSPORTER"/>
    <property type="match status" value="1"/>
</dbReference>
<evidence type="ECO:0000256" key="8">
    <source>
        <dbReference type="SAM" id="Phobius"/>
    </source>
</evidence>
<dbReference type="EMBL" id="HBKP01004837">
    <property type="protein sequence ID" value="CAE2206492.1"/>
    <property type="molecule type" value="Transcribed_RNA"/>
</dbReference>
<evidence type="ECO:0000256" key="6">
    <source>
        <dbReference type="ARBA" id="ARBA00023136"/>
    </source>
</evidence>
<dbReference type="InterPro" id="IPR029020">
    <property type="entry name" value="Ammonium/urea_transptr"/>
</dbReference>
<protein>
    <recommendedName>
        <fullName evidence="11">Urea transporter</fullName>
    </recommendedName>
</protein>
<dbReference type="GO" id="GO:0015204">
    <property type="term" value="F:urea transmembrane transporter activity"/>
    <property type="evidence" value="ECO:0007669"/>
    <property type="project" value="InterPro"/>
</dbReference>
<comment type="subcellular location">
    <subcellularLocation>
        <location evidence="1">Cell membrane</location>
        <topology evidence="1">Multi-pass membrane protein</topology>
    </subcellularLocation>
</comment>
<dbReference type="PANTHER" id="PTHR10464:SF4">
    <property type="entry name" value="UREA TRANSPORTER"/>
    <property type="match status" value="1"/>
</dbReference>
<feature type="transmembrane region" description="Helical" evidence="8">
    <location>
        <begin position="106"/>
        <end position="127"/>
    </location>
</feature>
<proteinExistence type="inferred from homology"/>
<reference evidence="10" key="1">
    <citation type="submission" date="2021-01" db="EMBL/GenBank/DDBJ databases">
        <authorList>
            <person name="Corre E."/>
            <person name="Pelletier E."/>
            <person name="Niang G."/>
            <person name="Scheremetjew M."/>
            <person name="Finn R."/>
            <person name="Kale V."/>
            <person name="Holt S."/>
            <person name="Cochrane G."/>
            <person name="Meng A."/>
            <person name="Brown T."/>
            <person name="Cohen L."/>
        </authorList>
    </citation>
    <scope>NUCLEOTIDE SEQUENCE</scope>
    <source>
        <strain evidence="10">DIVA3 518/3/11/1/6</strain>
    </source>
</reference>
<keyword evidence="6 8" id="KW-0472">Membrane</keyword>
<dbReference type="Pfam" id="PF03253">
    <property type="entry name" value="UT"/>
    <property type="match status" value="1"/>
</dbReference>
<keyword evidence="3" id="KW-1003">Cell membrane</keyword>
<evidence type="ECO:0000256" key="7">
    <source>
        <dbReference type="ARBA" id="ARBA00033993"/>
    </source>
</evidence>
<accession>A0A6U1TGX2</accession>
<dbReference type="GO" id="GO:0005886">
    <property type="term" value="C:plasma membrane"/>
    <property type="evidence" value="ECO:0007669"/>
    <property type="project" value="UniProtKB-SubCell"/>
</dbReference>
<dbReference type="Gene3D" id="1.10.3430.10">
    <property type="entry name" value="Ammonium transporter AmtB like domains"/>
    <property type="match status" value="1"/>
</dbReference>
<evidence type="ECO:0008006" key="11">
    <source>
        <dbReference type="Google" id="ProtNLM"/>
    </source>
</evidence>